<dbReference type="InterPro" id="IPR016181">
    <property type="entry name" value="Acyl_CoA_acyltransferase"/>
</dbReference>
<name>A0A250X987_9CHLO</name>
<sequence>MTKGQARKAKLRAALVPSFPLGSHYVSDTENSELCSSSCTSPDDLSFQLQCMHSAVGHNNFISSLIQGLSHTSQSYVSRLASVSNSMHSLFSSPSSSKAVNASRDQKPSGALQLVHQFLDSMQGLPVDFLESQTQAAQIYALHITSNGVFPRPCPHCESTEFFVQRQRQRILLNSVKPIGGNSPDNYIDTATSAGDLSHASKGGQPLKSVGQSPALFGSRPLVCEQCQRWFHFSCMGIRYVEDVPVRPWFHCQQCLHTFSHMEALGQRGSLPHPLGPSGPVNYTLATPADFSHFMATVAHQSLSPNQKGRSGGQEQVSELEGSRILPVLELLTQGGFSTQQISGFMDQSTEYEGGRYALLLEQDGAPVCTATFNVFSQDLPAQVNLVATAEGKRGRGHCTSMFEILCSILEDLKVERLLVQPPLGSDNKWVKKVGFTPMHPADLAELHQVMPLAYWDAPVLELDI</sequence>
<dbReference type="SUPFAM" id="SSF55729">
    <property type="entry name" value="Acyl-CoA N-acyltransferases (Nat)"/>
    <property type="match status" value="1"/>
</dbReference>
<dbReference type="STRING" id="1157962.A0A250X987"/>
<dbReference type="PANTHER" id="PTHR47025">
    <property type="entry name" value="AUTOIMMUNE REGULATOR"/>
    <property type="match status" value="1"/>
</dbReference>
<dbReference type="InterPro" id="IPR011011">
    <property type="entry name" value="Znf_FYVE_PHD"/>
</dbReference>
<comment type="caution">
    <text evidence="5">The sequence shown here is derived from an EMBL/GenBank/DDBJ whole genome shotgun (WGS) entry which is preliminary data.</text>
</comment>
<dbReference type="SUPFAM" id="SSF57903">
    <property type="entry name" value="FYVE/PHD zinc finger"/>
    <property type="match status" value="1"/>
</dbReference>
<dbReference type="EMBL" id="BEGY01000044">
    <property type="protein sequence ID" value="GAX79631.1"/>
    <property type="molecule type" value="Genomic_DNA"/>
</dbReference>
<feature type="domain" description="Zinc finger PHD-type" evidence="4">
    <location>
        <begin position="153"/>
        <end position="256"/>
    </location>
</feature>
<organism evidence="5 6">
    <name type="scientific">Chlamydomonas eustigma</name>
    <dbReference type="NCBI Taxonomy" id="1157962"/>
    <lineage>
        <taxon>Eukaryota</taxon>
        <taxon>Viridiplantae</taxon>
        <taxon>Chlorophyta</taxon>
        <taxon>core chlorophytes</taxon>
        <taxon>Chlorophyceae</taxon>
        <taxon>CS clade</taxon>
        <taxon>Chlamydomonadales</taxon>
        <taxon>Chlamydomonadaceae</taxon>
        <taxon>Chlamydomonas</taxon>
    </lineage>
</organism>
<dbReference type="InterPro" id="IPR013083">
    <property type="entry name" value="Znf_RING/FYVE/PHD"/>
</dbReference>
<protein>
    <recommendedName>
        <fullName evidence="4">Zinc finger PHD-type domain-containing protein</fullName>
    </recommendedName>
</protein>
<dbReference type="Pfam" id="PF00628">
    <property type="entry name" value="PHD"/>
    <property type="match status" value="1"/>
</dbReference>
<accession>A0A250X987</accession>
<reference evidence="5 6" key="1">
    <citation type="submission" date="2017-08" db="EMBL/GenBank/DDBJ databases">
        <title>Acidophilic green algal genome provides insights into adaptation to an acidic environment.</title>
        <authorList>
            <person name="Hirooka S."/>
            <person name="Hirose Y."/>
            <person name="Kanesaki Y."/>
            <person name="Higuchi S."/>
            <person name="Fujiwara T."/>
            <person name="Onuma R."/>
            <person name="Era A."/>
            <person name="Ohbayashi R."/>
            <person name="Uzuka A."/>
            <person name="Nozaki H."/>
            <person name="Yoshikawa H."/>
            <person name="Miyagishima S.Y."/>
        </authorList>
    </citation>
    <scope>NUCLEOTIDE SEQUENCE [LARGE SCALE GENOMIC DNA]</scope>
    <source>
        <strain evidence="5 6">NIES-2499</strain>
    </source>
</reference>
<keyword evidence="1" id="KW-0479">Metal-binding</keyword>
<evidence type="ECO:0000256" key="3">
    <source>
        <dbReference type="ARBA" id="ARBA00022833"/>
    </source>
</evidence>
<gene>
    <name evidence="5" type="ORF">CEUSTIGMA_g7072.t1</name>
</gene>
<keyword evidence="6" id="KW-1185">Reference proteome</keyword>
<keyword evidence="3" id="KW-0862">Zinc</keyword>
<evidence type="ECO:0000256" key="2">
    <source>
        <dbReference type="ARBA" id="ARBA00022771"/>
    </source>
</evidence>
<evidence type="ECO:0000313" key="5">
    <source>
        <dbReference type="EMBL" id="GAX79631.1"/>
    </source>
</evidence>
<dbReference type="Pfam" id="PF23209">
    <property type="entry name" value="IDM1_C"/>
    <property type="match status" value="1"/>
</dbReference>
<dbReference type="Proteomes" id="UP000232323">
    <property type="component" value="Unassembled WGS sequence"/>
</dbReference>
<dbReference type="InterPro" id="IPR056511">
    <property type="entry name" value="IDM1_C"/>
</dbReference>
<dbReference type="Gene3D" id="3.30.40.10">
    <property type="entry name" value="Zinc/RING finger domain, C3HC4 (zinc finger)"/>
    <property type="match status" value="1"/>
</dbReference>
<proteinExistence type="predicted"/>
<evidence type="ECO:0000256" key="1">
    <source>
        <dbReference type="ARBA" id="ARBA00022723"/>
    </source>
</evidence>
<evidence type="ECO:0000313" key="6">
    <source>
        <dbReference type="Proteomes" id="UP000232323"/>
    </source>
</evidence>
<dbReference type="SMART" id="SM00249">
    <property type="entry name" value="PHD"/>
    <property type="match status" value="1"/>
</dbReference>
<dbReference type="InterPro" id="IPR001965">
    <property type="entry name" value="Znf_PHD"/>
</dbReference>
<evidence type="ECO:0000259" key="4">
    <source>
        <dbReference type="SMART" id="SM00249"/>
    </source>
</evidence>
<dbReference type="AlphaFoldDB" id="A0A250X987"/>
<dbReference type="GO" id="GO:0008270">
    <property type="term" value="F:zinc ion binding"/>
    <property type="evidence" value="ECO:0007669"/>
    <property type="project" value="UniProtKB-KW"/>
</dbReference>
<keyword evidence="2" id="KW-0863">Zinc-finger</keyword>
<dbReference type="OrthoDB" id="545004at2759"/>
<dbReference type="InterPro" id="IPR019787">
    <property type="entry name" value="Znf_PHD-finger"/>
</dbReference>
<dbReference type="Gene3D" id="3.40.630.30">
    <property type="match status" value="1"/>
</dbReference>
<dbReference type="PANTHER" id="PTHR47025:SF2">
    <property type="entry name" value="AUTOIMMUNE REGULATOR"/>
    <property type="match status" value="1"/>
</dbReference>
<dbReference type="CDD" id="cd15489">
    <property type="entry name" value="PHD_SF"/>
    <property type="match status" value="1"/>
</dbReference>